<evidence type="ECO:0000313" key="20">
    <source>
        <dbReference type="EMBL" id="CAG8444968.1"/>
    </source>
</evidence>
<dbReference type="InterPro" id="IPR016024">
    <property type="entry name" value="ARM-type_fold"/>
</dbReference>
<dbReference type="SMART" id="SM00487">
    <property type="entry name" value="DEXDc"/>
    <property type="match status" value="1"/>
</dbReference>
<dbReference type="Pfam" id="PF12054">
    <property type="entry name" value="DUF3535"/>
    <property type="match status" value="1"/>
</dbReference>
<evidence type="ECO:0000256" key="10">
    <source>
        <dbReference type="ARBA" id="ARBA00023125"/>
    </source>
</evidence>
<comment type="caution">
    <text evidence="20">The sequence shown here is derived from an EMBL/GenBank/DDBJ whole genome shotgun (WGS) entry which is preliminary data.</text>
</comment>
<dbReference type="GO" id="GO:0017025">
    <property type="term" value="F:TBP-class protein binding"/>
    <property type="evidence" value="ECO:0007669"/>
    <property type="project" value="InterPro"/>
</dbReference>
<dbReference type="GO" id="GO:0005524">
    <property type="term" value="F:ATP binding"/>
    <property type="evidence" value="ECO:0007669"/>
    <property type="project" value="UniProtKB-KW"/>
</dbReference>
<dbReference type="InterPro" id="IPR044972">
    <property type="entry name" value="Mot1"/>
</dbReference>
<reference evidence="20" key="1">
    <citation type="submission" date="2021-06" db="EMBL/GenBank/DDBJ databases">
        <authorList>
            <person name="Kallberg Y."/>
            <person name="Tangrot J."/>
            <person name="Rosling A."/>
        </authorList>
    </citation>
    <scope>NUCLEOTIDE SEQUENCE</scope>
    <source>
        <strain evidence="20">MT106</strain>
    </source>
</reference>
<feature type="compositionally biased region" description="Gly residues" evidence="16">
    <location>
        <begin position="2097"/>
        <end position="2109"/>
    </location>
</feature>
<keyword evidence="8" id="KW-0067">ATP-binding</keyword>
<dbReference type="GO" id="GO:0016020">
    <property type="term" value="C:membrane"/>
    <property type="evidence" value="ECO:0007669"/>
    <property type="project" value="UniProtKB-SubCell"/>
</dbReference>
<keyword evidence="3 15" id="KW-0812">Transmembrane</keyword>
<comment type="subcellular location">
    <subcellularLocation>
        <location evidence="2">Membrane</location>
        <topology evidence="2">Multi-pass membrane protein</topology>
    </subcellularLocation>
    <subcellularLocation>
        <location evidence="1">Nucleus</location>
    </subcellularLocation>
</comment>
<dbReference type="GO" id="GO:0005634">
    <property type="term" value="C:nucleus"/>
    <property type="evidence" value="ECO:0007669"/>
    <property type="project" value="UniProtKB-SubCell"/>
</dbReference>
<keyword evidence="4" id="KW-0677">Repeat</keyword>
<evidence type="ECO:0000259" key="18">
    <source>
        <dbReference type="PROSITE" id="PS51192"/>
    </source>
</evidence>
<gene>
    <name evidence="20" type="ORF">AGERDE_LOCUS1344</name>
</gene>
<feature type="region of interest" description="Disordered" evidence="16">
    <location>
        <begin position="2078"/>
        <end position="2113"/>
    </location>
</feature>
<feature type="domain" description="Helicase C-terminal" evidence="19">
    <location>
        <begin position="1909"/>
        <end position="2066"/>
    </location>
</feature>
<feature type="region of interest" description="Disordered" evidence="16">
    <location>
        <begin position="919"/>
        <end position="953"/>
    </location>
</feature>
<dbReference type="InterPro" id="IPR011989">
    <property type="entry name" value="ARM-like"/>
</dbReference>
<dbReference type="Pfam" id="PF00271">
    <property type="entry name" value="Helicase_C"/>
    <property type="match status" value="1"/>
</dbReference>
<dbReference type="InterPro" id="IPR014001">
    <property type="entry name" value="Helicase_ATP-bd"/>
</dbReference>
<keyword evidence="10" id="KW-0238">DNA-binding</keyword>
<feature type="compositionally biased region" description="Low complexity" evidence="16">
    <location>
        <begin position="919"/>
        <end position="929"/>
    </location>
</feature>
<evidence type="ECO:0000256" key="12">
    <source>
        <dbReference type="ARBA" id="ARBA00023242"/>
    </source>
</evidence>
<dbReference type="InterPro" id="IPR023395">
    <property type="entry name" value="MCP_dom_sf"/>
</dbReference>
<dbReference type="SUPFAM" id="SSF52540">
    <property type="entry name" value="P-loop containing nucleoside triphosphate hydrolases"/>
    <property type="match status" value="2"/>
</dbReference>
<evidence type="ECO:0000256" key="13">
    <source>
        <dbReference type="ARBA" id="ARBA00073046"/>
    </source>
</evidence>
<dbReference type="CDD" id="cd18793">
    <property type="entry name" value="SF2_C_SNF"/>
    <property type="match status" value="1"/>
</dbReference>
<dbReference type="PANTHER" id="PTHR36498">
    <property type="entry name" value="TATA-BINDING PROTEIN-ASSOCIATED FACTOR 172"/>
    <property type="match status" value="1"/>
</dbReference>
<keyword evidence="6" id="KW-0378">Hydrolase</keyword>
<evidence type="ECO:0000256" key="14">
    <source>
        <dbReference type="ARBA" id="ARBA00081329"/>
    </source>
</evidence>
<evidence type="ECO:0000256" key="15">
    <source>
        <dbReference type="PROSITE-ProRule" id="PRU00282"/>
    </source>
</evidence>
<dbReference type="Gene3D" id="1.50.40.10">
    <property type="entry name" value="Mitochondrial carrier domain"/>
    <property type="match status" value="1"/>
</dbReference>
<evidence type="ECO:0000256" key="2">
    <source>
        <dbReference type="ARBA" id="ARBA00004141"/>
    </source>
</evidence>
<dbReference type="Proteomes" id="UP000789831">
    <property type="component" value="Unassembled WGS sequence"/>
</dbReference>
<dbReference type="Pfam" id="PF00176">
    <property type="entry name" value="SNF2-rel_dom"/>
    <property type="match status" value="1"/>
</dbReference>
<dbReference type="PROSITE" id="PS50920">
    <property type="entry name" value="SOLCAR"/>
    <property type="match status" value="3"/>
</dbReference>
<keyword evidence="7" id="KW-0347">Helicase</keyword>
<evidence type="ECO:0000259" key="19">
    <source>
        <dbReference type="PROSITE" id="PS51194"/>
    </source>
</evidence>
<dbReference type="GO" id="GO:0004386">
    <property type="term" value="F:helicase activity"/>
    <property type="evidence" value="ECO:0007669"/>
    <property type="project" value="UniProtKB-KW"/>
</dbReference>
<evidence type="ECO:0000256" key="9">
    <source>
        <dbReference type="ARBA" id="ARBA00022989"/>
    </source>
</evidence>
<dbReference type="OrthoDB" id="10252227at2759"/>
<evidence type="ECO:0000256" key="5">
    <source>
        <dbReference type="ARBA" id="ARBA00022741"/>
    </source>
</evidence>
<keyword evidence="5" id="KW-0547">Nucleotide-binding</keyword>
<dbReference type="SUPFAM" id="SSF103506">
    <property type="entry name" value="Mitochondrial carrier"/>
    <property type="match status" value="1"/>
</dbReference>
<dbReference type="SMART" id="SM00490">
    <property type="entry name" value="HELICc"/>
    <property type="match status" value="1"/>
</dbReference>
<feature type="domain" description="Helicase ATP-binding" evidence="18">
    <location>
        <begin position="1552"/>
        <end position="1725"/>
    </location>
</feature>
<feature type="transmembrane region" description="Helical" evidence="17">
    <location>
        <begin position="105"/>
        <end position="126"/>
    </location>
</feature>
<feature type="compositionally biased region" description="Low complexity" evidence="16">
    <location>
        <begin position="2086"/>
        <end position="2096"/>
    </location>
</feature>
<dbReference type="InterPro" id="IPR001650">
    <property type="entry name" value="Helicase_C-like"/>
</dbReference>
<dbReference type="InterPro" id="IPR022707">
    <property type="entry name" value="Mot1_central_dom"/>
</dbReference>
<evidence type="ECO:0000256" key="7">
    <source>
        <dbReference type="ARBA" id="ARBA00022806"/>
    </source>
</evidence>
<dbReference type="SUPFAM" id="SSF48371">
    <property type="entry name" value="ARM repeat"/>
    <property type="match status" value="1"/>
</dbReference>
<dbReference type="Gene3D" id="3.40.50.10810">
    <property type="entry name" value="Tandem AAA-ATPase domain"/>
    <property type="match status" value="1"/>
</dbReference>
<keyword evidence="11 15" id="KW-0472">Membrane</keyword>
<protein>
    <recommendedName>
        <fullName evidence="13">TATA-binding protein-associated factor mot1</fullName>
    </recommendedName>
    <alternativeName>
        <fullName evidence="14">Modifier of transcription 1</fullName>
    </alternativeName>
</protein>
<dbReference type="FunFam" id="3.40.50.10810:FF:000009">
    <property type="entry name" value="B-TFIID TATA-box-binding protein-associated factor 1"/>
    <property type="match status" value="1"/>
</dbReference>
<dbReference type="PROSITE" id="PS51194">
    <property type="entry name" value="HELICASE_CTER"/>
    <property type="match status" value="1"/>
</dbReference>
<evidence type="ECO:0000256" key="6">
    <source>
        <dbReference type="ARBA" id="ARBA00022801"/>
    </source>
</evidence>
<dbReference type="Gene3D" id="1.25.10.10">
    <property type="entry name" value="Leucine-rich Repeat Variant"/>
    <property type="match status" value="2"/>
</dbReference>
<proteinExistence type="predicted"/>
<dbReference type="EMBL" id="CAJVPL010000089">
    <property type="protein sequence ID" value="CAG8444968.1"/>
    <property type="molecule type" value="Genomic_DNA"/>
</dbReference>
<dbReference type="InterPro" id="IPR049730">
    <property type="entry name" value="SNF2/RAD54-like_C"/>
</dbReference>
<evidence type="ECO:0000256" key="1">
    <source>
        <dbReference type="ARBA" id="ARBA00004123"/>
    </source>
</evidence>
<dbReference type="PANTHER" id="PTHR36498:SF1">
    <property type="entry name" value="TATA-BINDING PROTEIN-ASSOCIATED FACTOR 172"/>
    <property type="match status" value="1"/>
</dbReference>
<dbReference type="Pfam" id="PF00153">
    <property type="entry name" value="Mito_carr"/>
    <property type="match status" value="3"/>
</dbReference>
<name>A0A9N8VC00_9GLOM</name>
<feature type="transmembrane region" description="Helical" evidence="17">
    <location>
        <begin position="172"/>
        <end position="189"/>
    </location>
</feature>
<dbReference type="InterPro" id="IPR044078">
    <property type="entry name" value="Mot1_ATP-bd"/>
</dbReference>
<sequence length="2152" mass="238711">MSDNVAHALSGAGGGIIAMTLTYPLVTVSSRLQVQKSYEGANAYQGSVDTFAKILKNEGIRGLYSGMTSAIFGIAATNGVYYYFYELTKAFFEKSVTIKRDISTVESMIAGALAGCVTVIFTNPIWVVNTRMTTRKQSFDDCDESEEESTIPKRLGTLATILKILEKDGFSAFWAGVMPAFILVANPIIQYTVFEQLKARLQKTKKLGNLDFFLLGALSKLVATVITYPYMQSHDSNTRYDSTLDGIRKILYHEGIKGLYKGVNSKLIQSVLTAAFLLDRLVLLLDTGSTPAVRLTAAQQLGEIQKQHPGELYNLLSRVVVHLRSKNWETRIAAGQAIEAIANNLPQWDPPEPARTEFEPVNSNKFALENKYSFDNFDIANVLQGGKLLLGSAGKEYDFDLSDLDPAERLALQRKNLSERLGLGSQFMDVDLFDETDIAGSSDADLSGLSAREINKLKRKAKKDAKDKGKDKVRVVAIDRRRPSIQETNIPIATPAAESISPSGVKIEDAIKPEGYFNFTPQPCSDKIVVEAKKKSGLNVLEAQSNGWPFEGVCELLCMDLFDSCWEIRHGAGIGLREILKVHGHGAGRVVGLNKNENDERHYKWLEDAAIRLLCVFSLDRFGDFVSDQVVAPVRETCSQTLGALLRYMSPQGVKNVHEILLRLIYQSDFSQNISSIWEVRHAGMLGLKYAVAVRKDLVEMILEGTVGAVVLGLKDADDDVRAVAASILLPIADSFIKLSSHNIPEVVTVLWDCLKDLKDDLTASTANVMDLLARLFSFPSVLDYMKNAAVSDPSHSLKTLIPRLYPFFRHTITSVRTAVLNTLLTFLGMEGVDEWVDDQVFRLVFQNMIVEEKKDVLDLSLQLWSKLVNHATPNDESSKITLHTAPHIRNWFSIIMTPLGTPLPQRLFFIPDGSTVSPTTPTAASVSTQAGRRSRGPKRIEESNGNSSSIGHNVDTGMLQQDFALVSVESVVRGRVTASKGLGLLISKWPQEYLEATFKDIILSFLSSVLASNRQLSSVIIEEWARAAFGNIASEHDVSIAASPLSSCLTSTLISILESEPPVFYAELLPIIRRIRGECQALLNSFVSEANISLDLIPALPTNVLGEPGNADNSCFCVETAGHIASDIFDQLSANIHKSRKSIIETLDDRKCRVLSSIGFYESSKQKLDTNVYAAISGAVVALRVLPPKLNPVIRSIMNSIKTEENSELQERSAATLASLVALCSSDKNSGRVNPNDKIAKNLCAFLCQDQSTTPVLQNNRSKEGILSLQKAKENNLDTNKEEDSKTQKLVRRGAETALRQFATQFGPDLFQVVPKLWNCIHSSLYSVFVKGNGEEKSEEEINSRLNSNESGQDVIDSLQVLQILTPVVHESLYSKITELLPQIVKAVQCKYSVIRYVAARCFATIANVITIPSMQIVIDQVIPLLGDSQSVIHRQGAAELIYHVVQTMDAKILPYVIFMIVPVLGRMSDADESVRLVTTNCFAMLIKLVPLEAGIPNPPGLSPKLLQHREDERRFLAQLLDSRKLDPYEIPVAINAELRKYQQEGINWLAFLSKYQLHGILCDDMGLGKTLQSICILSGDHYTRAMKYKKAKSPDCAHAPSLVVCPPTLTGHWYHEILHYTDSLKPLSYIGGPKEREKLRPKILEHDVIIMSYDIVRNDIEELSNINWNYCILDEGHVIKNGRTKITKAVKSVKANHRLILSGTPIQNNVLELWSLFDFLMPGFLGTEKQFNERFGKPILSSRDSKSSSKEQEAGALALEALHKQVLPFLLRRLKEDVLNDLPPKIIQDYYCELSDLQKQLYEQFAKSQAKNNVEAELESESEVVEEKEPKKTTHIFQALQYLRKLCNHPLLVVNDKHPQYNSVMERLKKKQSSLHDLQNAPKLLALKQLLLDCGIGISPETENNPVVEGAVSQHRALIFCQLKTMLDIIETDLFRPFMPSVSYMRLDGSVDANKRHGIVQKFNQDPSYDVLLLTTHVGGLGLNLTGADTVIFVEHDWNPMKDLQAMDRAHRIGQKKVVNVYRLITRGTLEEKIMGLQKFKLNIANSIVNQQNSGLQSMDTDQILDLFNVTSHDTKSGTSVEKASNATTSSASSTGGGAYSVMGGGSKGKKVSTKNVLENLENLWEDTQYEDLNLDNFIESLNTGGGSKS</sequence>
<evidence type="ECO:0000256" key="4">
    <source>
        <dbReference type="ARBA" id="ARBA00022737"/>
    </source>
</evidence>
<feature type="transmembrane region" description="Helical" evidence="17">
    <location>
        <begin position="63"/>
        <end position="84"/>
    </location>
</feature>
<dbReference type="InterPro" id="IPR027417">
    <property type="entry name" value="P-loop_NTPase"/>
</dbReference>
<evidence type="ECO:0000313" key="21">
    <source>
        <dbReference type="Proteomes" id="UP000789831"/>
    </source>
</evidence>
<evidence type="ECO:0000256" key="16">
    <source>
        <dbReference type="SAM" id="MobiDB-lite"/>
    </source>
</evidence>
<keyword evidence="21" id="KW-1185">Reference proteome</keyword>
<evidence type="ECO:0000256" key="11">
    <source>
        <dbReference type="ARBA" id="ARBA00023136"/>
    </source>
</evidence>
<dbReference type="Gene3D" id="3.40.50.300">
    <property type="entry name" value="P-loop containing nucleotide triphosphate hydrolases"/>
    <property type="match status" value="1"/>
</dbReference>
<keyword evidence="12" id="KW-0539">Nucleus</keyword>
<dbReference type="FunFam" id="3.40.50.300:FF:000428">
    <property type="entry name" value="TATA-binding protein-associated factor 172"/>
    <property type="match status" value="1"/>
</dbReference>
<dbReference type="InterPro" id="IPR018108">
    <property type="entry name" value="MCP_transmembrane"/>
</dbReference>
<keyword evidence="9 17" id="KW-1133">Transmembrane helix</keyword>
<evidence type="ECO:0000256" key="8">
    <source>
        <dbReference type="ARBA" id="ARBA00022840"/>
    </source>
</evidence>
<accession>A0A9N8VC00</accession>
<dbReference type="PROSITE" id="PS51192">
    <property type="entry name" value="HELICASE_ATP_BIND_1"/>
    <property type="match status" value="1"/>
</dbReference>
<dbReference type="InterPro" id="IPR000330">
    <property type="entry name" value="SNF2_N"/>
</dbReference>
<feature type="repeat" description="Solcar" evidence="15">
    <location>
        <begin position="102"/>
        <end position="200"/>
    </location>
</feature>
<feature type="repeat" description="Solcar" evidence="15">
    <location>
        <begin position="207"/>
        <end position="287"/>
    </location>
</feature>
<dbReference type="CDD" id="cd17999">
    <property type="entry name" value="DEXHc_Mot1"/>
    <property type="match status" value="1"/>
</dbReference>
<organism evidence="20 21">
    <name type="scientific">Ambispora gerdemannii</name>
    <dbReference type="NCBI Taxonomy" id="144530"/>
    <lineage>
        <taxon>Eukaryota</taxon>
        <taxon>Fungi</taxon>
        <taxon>Fungi incertae sedis</taxon>
        <taxon>Mucoromycota</taxon>
        <taxon>Glomeromycotina</taxon>
        <taxon>Glomeromycetes</taxon>
        <taxon>Archaeosporales</taxon>
        <taxon>Ambisporaceae</taxon>
        <taxon>Ambispora</taxon>
    </lineage>
</organism>
<feature type="repeat" description="Solcar" evidence="15">
    <location>
        <begin position="2"/>
        <end position="91"/>
    </location>
</feature>
<dbReference type="GO" id="GO:0016887">
    <property type="term" value="F:ATP hydrolysis activity"/>
    <property type="evidence" value="ECO:0007669"/>
    <property type="project" value="InterPro"/>
</dbReference>
<dbReference type="InterPro" id="IPR038718">
    <property type="entry name" value="SNF2-like_sf"/>
</dbReference>
<evidence type="ECO:0000256" key="3">
    <source>
        <dbReference type="ARBA" id="ARBA00022692"/>
    </source>
</evidence>
<dbReference type="GO" id="GO:0003677">
    <property type="term" value="F:DNA binding"/>
    <property type="evidence" value="ECO:0007669"/>
    <property type="project" value="UniProtKB-KW"/>
</dbReference>
<evidence type="ECO:0000256" key="17">
    <source>
        <dbReference type="SAM" id="Phobius"/>
    </source>
</evidence>